<dbReference type="GO" id="GO:0006401">
    <property type="term" value="P:RNA catabolic process"/>
    <property type="evidence" value="ECO:0007669"/>
    <property type="project" value="InterPro"/>
</dbReference>
<feature type="compositionally biased region" description="Basic and acidic residues" evidence="4">
    <location>
        <begin position="286"/>
        <end position="298"/>
    </location>
</feature>
<dbReference type="SUPFAM" id="SSF48452">
    <property type="entry name" value="TPR-like"/>
    <property type="match status" value="3"/>
</dbReference>
<comment type="caution">
    <text evidence="5">The sequence shown here is derived from an EMBL/GenBank/DDBJ whole genome shotgun (WGS) entry which is preliminary data.</text>
</comment>
<name>A0A2S5B125_9BASI</name>
<dbReference type="EMBL" id="PJQD01000116">
    <property type="protein sequence ID" value="POY70490.1"/>
    <property type="molecule type" value="Genomic_DNA"/>
</dbReference>
<proteinExistence type="predicted"/>
<dbReference type="Pfam" id="PF13432">
    <property type="entry name" value="TPR_16"/>
    <property type="match status" value="1"/>
</dbReference>
<dbReference type="Gene3D" id="1.25.40.10">
    <property type="entry name" value="Tetratricopeptide repeat domain"/>
    <property type="match status" value="5"/>
</dbReference>
<feature type="repeat" description="TPR" evidence="3">
    <location>
        <begin position="758"/>
        <end position="791"/>
    </location>
</feature>
<feature type="repeat" description="TPR" evidence="3">
    <location>
        <begin position="1082"/>
        <end position="1115"/>
    </location>
</feature>
<dbReference type="PANTHER" id="PTHR15704:SF7">
    <property type="entry name" value="SUPERKILLER COMPLEX PROTEIN 3"/>
    <property type="match status" value="1"/>
</dbReference>
<sequence length="1557" mass="169951">MSIFVKPKLKALKECLAVKDWEGVQKNADAVLDFESSNYNARVFLALALFNLGKADESEETYKKAVELSPTQPLARQGLASFYEKQGRWGDYARELQGLMELFLESQDASKYAETLEKLLDVRRKHGTKEELIDTLSLLLATSPSRPLLQSLSPYNATTSNATNYGTVQQAVRSPLRILLEVTALVSGIETAAIDAEIRKRRQRLGGPALTAEATTKQVQAELLPRSQLPGLWRQILDDPDAGSDEELRRDTERRLLTHLRTTLAALPSRFDPPSVDLSGGKASKQKSEADLEAEQATKDRYRSEIETLARGMCVIGVPEGMAWEVEVEWSDIYADADPAHWPAECWTALEVFSSFFPNSGLAQIVVPYRQMLSAAAQDTNSSEEDENTERRPEEPTGPGPDEMADIVERGLNQSPRSLVAHILASAFFRSQKEWDAVLQVTEAGIACLKTIEAEAGTALVRSRRYLDVGDALALAYCDPPTHHLRALRLVETLLATPPPGPSHPSSPPAPHPDPSLLIAKATVLQSSEGKQAAALRTWDEILALPTETLGSEQRVYAQGERAWALHLAGQSDDASLALEQAVEAYETRKATRDKEREAREKYRSRKGIEKSEGVEEGELETERIERAQAWWRLGECLWAVRGESKLTEGPDTTSDDLGQRAFDAYIAALRAWPSYAPAFTSLGVYYRSLAEPDWDRSSKCFQKAFELDPLQEVAARSLAEEFAQLSEWSLVEVIARRVVEGNKGRAGMGSKAAHRLAWAWKAIGASELSSKRYPAAITAFQAALRGEPDDVSTWIKLGLAYRHSGKHVAALKVFGKALSRDPTSWFAKYSIADVQRDLGLLEPAIETFKSLLADRPSELGVRVVLAETTLANGLTELSNGFPRRAEDSLIDAVSCALPVIEAGTATRIGWKVVSDALSGLGKIADLVRGEYLQQTMRTIVALLRDAVTDEKMPSVSAVSGPFLESVVAEASPQDAALAVAVGTSKIRVLLEAQNETAIGSAWFDLGIAISNFRMRLSRYSAPPLGADQILQQAIRCLKYALHKEPLNATFWNALGVLAFDVSPRLAQHCFIRSVEFNSRTAVPWTNLGLFYLVHGDEDLANQSFLRAQVLDPDWTAAWIGQATLADLAGHAAEASVLLDHAFSLADSSPEADIAYASRAYERYCASVPASGEAAAGSTPSAAETFSGPLFALSRYLSRRPDDYGALHLYALMLEKVGDLTSAGETLERAASLIEELYETDESPLVESRYVIAQTNLGRVRLAAKDYPGALEAFDAALSLVDPTTDGAEGGLTSDQATLLFTECRIGSSLAHIALGEIRTAVELLESTMEDVDPAGADACGDHIAVGLGRAHWAAGDEDHALSAFLDSPDMPQSRRTPMFLRRAFLAFAIATDDSVLLEATRASAWDPAVKYDNDIARLLMLRHLAKGQTSMISSAALRALHASPWAPTARTRIAQLLLSSIKLSTSEANDEKHIADLRVVGRLIREQVEHVEDASTRSRRVQTRGIVALAESDIEEVNEAGAHVASSPLSWFEKAAFISPWDPSVRKAVQRVADVV</sequence>
<evidence type="ECO:0008006" key="7">
    <source>
        <dbReference type="Google" id="ProtNLM"/>
    </source>
</evidence>
<dbReference type="SMART" id="SM00028">
    <property type="entry name" value="TPR"/>
    <property type="match status" value="8"/>
</dbReference>
<keyword evidence="1" id="KW-0677">Repeat</keyword>
<feature type="repeat" description="TPR" evidence="3">
    <location>
        <begin position="39"/>
        <end position="72"/>
    </location>
</feature>
<gene>
    <name evidence="5" type="ORF">BMF94_6558</name>
</gene>
<feature type="region of interest" description="Disordered" evidence="4">
    <location>
        <begin position="376"/>
        <end position="406"/>
    </location>
</feature>
<dbReference type="Proteomes" id="UP000237144">
    <property type="component" value="Unassembled WGS sequence"/>
</dbReference>
<dbReference type="OrthoDB" id="421075at2759"/>
<evidence type="ECO:0000256" key="4">
    <source>
        <dbReference type="SAM" id="MobiDB-lite"/>
    </source>
</evidence>
<evidence type="ECO:0000256" key="2">
    <source>
        <dbReference type="ARBA" id="ARBA00022803"/>
    </source>
</evidence>
<dbReference type="InterPro" id="IPR019734">
    <property type="entry name" value="TPR_rpt"/>
</dbReference>
<dbReference type="PANTHER" id="PTHR15704">
    <property type="entry name" value="SUPERKILLER 3 PROTEIN-RELATED"/>
    <property type="match status" value="1"/>
</dbReference>
<protein>
    <recommendedName>
        <fullName evidence="7">Superkiller protein 3</fullName>
    </recommendedName>
</protein>
<keyword evidence="2 3" id="KW-0802">TPR repeat</keyword>
<dbReference type="Pfam" id="PF13181">
    <property type="entry name" value="TPR_8"/>
    <property type="match status" value="1"/>
</dbReference>
<feature type="repeat" description="TPR" evidence="3">
    <location>
        <begin position="792"/>
        <end position="825"/>
    </location>
</feature>
<evidence type="ECO:0000256" key="3">
    <source>
        <dbReference type="PROSITE-ProRule" id="PRU00339"/>
    </source>
</evidence>
<organism evidence="5 6">
    <name type="scientific">Rhodotorula taiwanensis</name>
    <dbReference type="NCBI Taxonomy" id="741276"/>
    <lineage>
        <taxon>Eukaryota</taxon>
        <taxon>Fungi</taxon>
        <taxon>Dikarya</taxon>
        <taxon>Basidiomycota</taxon>
        <taxon>Pucciniomycotina</taxon>
        <taxon>Microbotryomycetes</taxon>
        <taxon>Sporidiobolales</taxon>
        <taxon>Sporidiobolaceae</taxon>
        <taxon>Rhodotorula</taxon>
    </lineage>
</organism>
<accession>A0A2S5B125</accession>
<evidence type="ECO:0000313" key="5">
    <source>
        <dbReference type="EMBL" id="POY70490.1"/>
    </source>
</evidence>
<feature type="region of interest" description="Disordered" evidence="4">
    <location>
        <begin position="271"/>
        <end position="298"/>
    </location>
</feature>
<feature type="compositionally biased region" description="Pro residues" evidence="4">
    <location>
        <begin position="497"/>
        <end position="514"/>
    </location>
</feature>
<evidence type="ECO:0000256" key="1">
    <source>
        <dbReference type="ARBA" id="ARBA00022737"/>
    </source>
</evidence>
<dbReference type="GO" id="GO:0055087">
    <property type="term" value="C:Ski complex"/>
    <property type="evidence" value="ECO:0007669"/>
    <property type="project" value="InterPro"/>
</dbReference>
<keyword evidence="6" id="KW-1185">Reference proteome</keyword>
<evidence type="ECO:0000313" key="6">
    <source>
        <dbReference type="Proteomes" id="UP000237144"/>
    </source>
</evidence>
<dbReference type="InterPro" id="IPR011990">
    <property type="entry name" value="TPR-like_helical_dom_sf"/>
</dbReference>
<dbReference type="InterPro" id="IPR039226">
    <property type="entry name" value="Ski3/TTC37"/>
</dbReference>
<feature type="region of interest" description="Disordered" evidence="4">
    <location>
        <begin position="496"/>
        <end position="516"/>
    </location>
</feature>
<reference evidence="5 6" key="1">
    <citation type="journal article" date="2018" name="Front. Microbiol.">
        <title>Prospects for Fungal Bioremediation of Acidic Radioactive Waste Sites: Characterization and Genome Sequence of Rhodotorula taiwanensis MD1149.</title>
        <authorList>
            <person name="Tkavc R."/>
            <person name="Matrosova V.Y."/>
            <person name="Grichenko O.E."/>
            <person name="Gostincar C."/>
            <person name="Volpe R.P."/>
            <person name="Klimenkova P."/>
            <person name="Gaidamakova E.K."/>
            <person name="Zhou C.E."/>
            <person name="Stewart B.J."/>
            <person name="Lyman M.G."/>
            <person name="Malfatti S.A."/>
            <person name="Rubinfeld B."/>
            <person name="Courtot M."/>
            <person name="Singh J."/>
            <person name="Dalgard C.L."/>
            <person name="Hamilton T."/>
            <person name="Frey K.G."/>
            <person name="Gunde-Cimerman N."/>
            <person name="Dugan L."/>
            <person name="Daly M.J."/>
        </authorList>
    </citation>
    <scope>NUCLEOTIDE SEQUENCE [LARGE SCALE GENOMIC DNA]</scope>
    <source>
        <strain evidence="5 6">MD1149</strain>
    </source>
</reference>
<dbReference type="PROSITE" id="PS50005">
    <property type="entry name" value="TPR"/>
    <property type="match status" value="4"/>
</dbReference>
<dbReference type="STRING" id="741276.A0A2S5B125"/>